<evidence type="ECO:0000256" key="4">
    <source>
        <dbReference type="ARBA" id="ARBA00022801"/>
    </source>
</evidence>
<evidence type="ECO:0000256" key="3">
    <source>
        <dbReference type="ARBA" id="ARBA00022723"/>
    </source>
</evidence>
<reference evidence="7" key="1">
    <citation type="journal article" date="2014" name="Front. Microbiol.">
        <title>High frequency of phylogenetically diverse reductive dehalogenase-homologous genes in deep subseafloor sedimentary metagenomes.</title>
        <authorList>
            <person name="Kawai M."/>
            <person name="Futagami T."/>
            <person name="Toyoda A."/>
            <person name="Takaki Y."/>
            <person name="Nishi S."/>
            <person name="Hori S."/>
            <person name="Arai W."/>
            <person name="Tsubouchi T."/>
            <person name="Morono Y."/>
            <person name="Uchiyama I."/>
            <person name="Ito T."/>
            <person name="Fujiyama A."/>
            <person name="Inagaki F."/>
            <person name="Takami H."/>
        </authorList>
    </citation>
    <scope>NUCLEOTIDE SEQUENCE</scope>
    <source>
        <strain evidence="7">Expedition CK06-06</strain>
    </source>
</reference>
<dbReference type="GO" id="GO:0006284">
    <property type="term" value="P:base-excision repair"/>
    <property type="evidence" value="ECO:0007669"/>
    <property type="project" value="TreeGrafter"/>
</dbReference>
<dbReference type="PROSITE" id="PS00726">
    <property type="entry name" value="AP_NUCLEASE_F1_1"/>
    <property type="match status" value="1"/>
</dbReference>
<evidence type="ECO:0000256" key="1">
    <source>
        <dbReference type="ARBA" id="ARBA00001946"/>
    </source>
</evidence>
<keyword evidence="4" id="KW-0378">Hydrolase</keyword>
<dbReference type="InterPro" id="IPR004808">
    <property type="entry name" value="AP_endonuc_1"/>
</dbReference>
<evidence type="ECO:0000313" key="7">
    <source>
        <dbReference type="EMBL" id="GAI19033.1"/>
    </source>
</evidence>
<organism evidence="7">
    <name type="scientific">marine sediment metagenome</name>
    <dbReference type="NCBI Taxonomy" id="412755"/>
    <lineage>
        <taxon>unclassified sequences</taxon>
        <taxon>metagenomes</taxon>
        <taxon>ecological metagenomes</taxon>
    </lineage>
</organism>
<dbReference type="Gene3D" id="3.60.10.10">
    <property type="entry name" value="Endonuclease/exonuclease/phosphatase"/>
    <property type="match status" value="1"/>
</dbReference>
<dbReference type="InterPro" id="IPR005135">
    <property type="entry name" value="Endo/exonuclease/phosphatase"/>
</dbReference>
<accession>X1LIY3</accession>
<dbReference type="GO" id="GO:0046872">
    <property type="term" value="F:metal ion binding"/>
    <property type="evidence" value="ECO:0007669"/>
    <property type="project" value="UniProtKB-KW"/>
</dbReference>
<dbReference type="PROSITE" id="PS51435">
    <property type="entry name" value="AP_NUCLEASE_F1_4"/>
    <property type="match status" value="1"/>
</dbReference>
<dbReference type="Pfam" id="PF03372">
    <property type="entry name" value="Exo_endo_phos"/>
    <property type="match status" value="1"/>
</dbReference>
<keyword evidence="3" id="KW-0479">Metal-binding</keyword>
<name>X1LIY3_9ZZZZ</name>
<dbReference type="GO" id="GO:0003677">
    <property type="term" value="F:DNA binding"/>
    <property type="evidence" value="ECO:0007669"/>
    <property type="project" value="InterPro"/>
</dbReference>
<dbReference type="GO" id="GO:0003906">
    <property type="term" value="F:DNA-(apurinic or apyrimidinic site) endonuclease activity"/>
    <property type="evidence" value="ECO:0007669"/>
    <property type="project" value="TreeGrafter"/>
</dbReference>
<proteinExistence type="inferred from homology"/>
<dbReference type="FunFam" id="3.60.10.10:FF:000026">
    <property type="entry name" value="Exodeoxyribonuclease III"/>
    <property type="match status" value="1"/>
</dbReference>
<feature type="non-terminal residue" evidence="7">
    <location>
        <position position="230"/>
    </location>
</feature>
<evidence type="ECO:0000256" key="2">
    <source>
        <dbReference type="ARBA" id="ARBA00007092"/>
    </source>
</evidence>
<protein>
    <recommendedName>
        <fullName evidence="6">Endonuclease/exonuclease/phosphatase domain-containing protein</fullName>
    </recommendedName>
</protein>
<comment type="cofactor">
    <cofactor evidence="1">
        <name>Mg(2+)</name>
        <dbReference type="ChEBI" id="CHEBI:18420"/>
    </cofactor>
</comment>
<keyword evidence="5" id="KW-0460">Magnesium</keyword>
<evidence type="ECO:0000259" key="6">
    <source>
        <dbReference type="Pfam" id="PF03372"/>
    </source>
</evidence>
<dbReference type="InterPro" id="IPR036691">
    <property type="entry name" value="Endo/exonu/phosph_ase_sf"/>
</dbReference>
<dbReference type="SUPFAM" id="SSF56219">
    <property type="entry name" value="DNase I-like"/>
    <property type="match status" value="1"/>
</dbReference>
<sequence>MREITLLSWNVNGIRAVSKKEIYQGLKFTEWLHKTKPDILCLQETKAHPEQLEPKLISPQGYKSYWNSAEKKGYSGVVTYSKSKPTKVNFSLNSNKFDSEGRVVETEYPDFVLFNVYFPNGKASDERLKYKMTFYDHFLDYINNLKEKGKSIIVCGDVNTAHKEIDLTHPKANEKISGFLPIERDWMDKFFSNGYVDTFRYFNKDPKNYTWWSMRTRARERNVGWRLDYF</sequence>
<gene>
    <name evidence="7" type="ORF">S06H3_31002</name>
</gene>
<comment type="similarity">
    <text evidence="2">Belongs to the DNA repair enzymes AP/ExoA family.</text>
</comment>
<dbReference type="GO" id="GO:0008081">
    <property type="term" value="F:phosphoric diester hydrolase activity"/>
    <property type="evidence" value="ECO:0007669"/>
    <property type="project" value="TreeGrafter"/>
</dbReference>
<dbReference type="InterPro" id="IPR020847">
    <property type="entry name" value="AP_endonuclease_F1_BS"/>
</dbReference>
<dbReference type="NCBIfam" id="TIGR00195">
    <property type="entry name" value="exoDNase_III"/>
    <property type="match status" value="1"/>
</dbReference>
<dbReference type="PANTHER" id="PTHR22748">
    <property type="entry name" value="AP ENDONUCLEASE"/>
    <property type="match status" value="1"/>
</dbReference>
<dbReference type="EMBL" id="BARV01018314">
    <property type="protein sequence ID" value="GAI19033.1"/>
    <property type="molecule type" value="Genomic_DNA"/>
</dbReference>
<comment type="caution">
    <text evidence="7">The sequence shown here is derived from an EMBL/GenBank/DDBJ whole genome shotgun (WGS) entry which is preliminary data.</text>
</comment>
<evidence type="ECO:0000256" key="5">
    <source>
        <dbReference type="ARBA" id="ARBA00022842"/>
    </source>
</evidence>
<dbReference type="AlphaFoldDB" id="X1LIY3"/>
<dbReference type="PANTHER" id="PTHR22748:SF6">
    <property type="entry name" value="DNA-(APURINIC OR APYRIMIDINIC SITE) ENDONUCLEASE"/>
    <property type="match status" value="1"/>
</dbReference>
<dbReference type="GO" id="GO:0008311">
    <property type="term" value="F:double-stranded DNA 3'-5' DNA exonuclease activity"/>
    <property type="evidence" value="ECO:0007669"/>
    <property type="project" value="TreeGrafter"/>
</dbReference>
<dbReference type="NCBIfam" id="TIGR00633">
    <property type="entry name" value="xth"/>
    <property type="match status" value="1"/>
</dbReference>
<feature type="domain" description="Endonuclease/exonuclease/phosphatase" evidence="6">
    <location>
        <begin position="7"/>
        <end position="230"/>
    </location>
</feature>